<feature type="transmembrane region" description="Helical" evidence="1">
    <location>
        <begin position="210"/>
        <end position="228"/>
    </location>
</feature>
<keyword evidence="1" id="KW-1133">Transmembrane helix</keyword>
<keyword evidence="2" id="KW-0614">Plasmid</keyword>
<feature type="transmembrane region" description="Helical" evidence="1">
    <location>
        <begin position="354"/>
        <end position="372"/>
    </location>
</feature>
<reference evidence="2" key="1">
    <citation type="journal article" date="2011" name="Appl. Environ. Microbiol.">
        <title>Two Large, Related, Cryptic Plasmids from Geographically Distinct Isolates of Sulfobacillus thermotolerans.</title>
        <authorList>
            <person name="Deane S.M."/>
            <person name="Rawlings D.E."/>
        </authorList>
    </citation>
    <scope>NUCLEOTIDE SEQUENCE</scope>
    <source>
        <strain evidence="2">Y0017</strain>
        <plasmid evidence="2">pY0017</plasmid>
    </source>
</reference>
<feature type="transmembrane region" description="Helical" evidence="1">
    <location>
        <begin position="259"/>
        <end position="283"/>
    </location>
</feature>
<dbReference type="InterPro" id="IPR046084">
    <property type="entry name" value="TrbL_4"/>
</dbReference>
<dbReference type="Pfam" id="PF19597">
    <property type="entry name" value="TrbL_4"/>
    <property type="match status" value="1"/>
</dbReference>
<protein>
    <submittedName>
        <fullName evidence="2">Uncharacterized protein</fullName>
    </submittedName>
</protein>
<feature type="transmembrane region" description="Helical" evidence="1">
    <location>
        <begin position="292"/>
        <end position="309"/>
    </location>
</feature>
<accession>G5CJ77</accession>
<dbReference type="AlphaFoldDB" id="G5CJ77"/>
<keyword evidence="1" id="KW-0472">Membrane</keyword>
<name>G5CJ77_9FIRM</name>
<geneLocation type="plasmid" evidence="2">
    <name>pY0017</name>
</geneLocation>
<feature type="transmembrane region" description="Helical" evidence="1">
    <location>
        <begin position="127"/>
        <end position="147"/>
    </location>
</feature>
<feature type="transmembrane region" description="Helical" evidence="1">
    <location>
        <begin position="315"/>
        <end position="333"/>
    </location>
</feature>
<dbReference type="EMBL" id="JN119830">
    <property type="protein sequence ID" value="AEP14354.1"/>
    <property type="molecule type" value="Genomic_DNA"/>
</dbReference>
<keyword evidence="1" id="KW-0812">Transmembrane</keyword>
<feature type="transmembrane region" description="Helical" evidence="1">
    <location>
        <begin position="378"/>
        <end position="396"/>
    </location>
</feature>
<gene>
    <name evidence="2" type="primary">orfY39</name>
</gene>
<organism evidence="2">
    <name type="scientific">Sulfobacillus thermotolerans</name>
    <dbReference type="NCBI Taxonomy" id="338644"/>
    <lineage>
        <taxon>Bacteria</taxon>
        <taxon>Bacillati</taxon>
        <taxon>Bacillota</taxon>
        <taxon>Clostridia</taxon>
        <taxon>Eubacteriales</taxon>
        <taxon>Clostridiales Family XVII. Incertae Sedis</taxon>
        <taxon>Sulfobacillus</taxon>
    </lineage>
</organism>
<evidence type="ECO:0000313" key="2">
    <source>
        <dbReference type="EMBL" id="AEP14354.1"/>
    </source>
</evidence>
<sequence>MHHVIYLATTATTNVGATKAGQAISGLMGSAGTWISGLGITGGGAHDSLPCSHAQSVGRRWRHGRASSPSDEKGDCRHRHCRWRGGDCPFCRRAVLSKGGRVFPGLIPSGKEVAAAMGNLMMTGIQVVLTNIVGGMLEIVGIIAQAIGGLAIAQTHLPWVQGLQTDLLAVVWTLLGVRVAYEALTRYILWNEGTADLDGTVLWKGILRTMIYVALAGVLATTVFQWGLDLGMMVMAAPMTGAVGQLHTVSADIATLPSAMIGFILAALLALVGGVVALLLILFQMAIRSAELVYYVLAGPFLALGQMNLDGGTWTAWWQGLLVLSLAQAWQLLALKGMIGTTQFITSQAAGSTLGAVLHHGGATAVIAGLPLADGRMVVMMLLSLLLMIGWLIVGIRGAPYSATMGVSLGHGLRHDFGRRLRQSSVFPRRAKPMGRRCEWHPSRYVAEDHTGRRLTCQQIRAAFSYPMIGIPKPPCANGVLALIA</sequence>
<proteinExistence type="predicted"/>
<feature type="transmembrane region" description="Helical" evidence="1">
    <location>
        <begin position="167"/>
        <end position="189"/>
    </location>
</feature>
<evidence type="ECO:0000256" key="1">
    <source>
        <dbReference type="SAM" id="Phobius"/>
    </source>
</evidence>